<gene>
    <name evidence="1" type="ORF">P171DRAFT_468711</name>
</gene>
<evidence type="ECO:0000313" key="1">
    <source>
        <dbReference type="EMBL" id="KAF2450363.1"/>
    </source>
</evidence>
<proteinExistence type="predicted"/>
<dbReference type="OrthoDB" id="10568117at2759"/>
<keyword evidence="2" id="KW-1185">Reference proteome</keyword>
<dbReference type="EMBL" id="MU001493">
    <property type="protein sequence ID" value="KAF2450363.1"/>
    <property type="molecule type" value="Genomic_DNA"/>
</dbReference>
<evidence type="ECO:0000313" key="2">
    <source>
        <dbReference type="Proteomes" id="UP000799764"/>
    </source>
</evidence>
<protein>
    <submittedName>
        <fullName evidence="1">Uncharacterized protein</fullName>
    </submittedName>
</protein>
<reference evidence="1" key="1">
    <citation type="journal article" date="2020" name="Stud. Mycol.">
        <title>101 Dothideomycetes genomes: a test case for predicting lifestyles and emergence of pathogens.</title>
        <authorList>
            <person name="Haridas S."/>
            <person name="Albert R."/>
            <person name="Binder M."/>
            <person name="Bloem J."/>
            <person name="Labutti K."/>
            <person name="Salamov A."/>
            <person name="Andreopoulos B."/>
            <person name="Baker S."/>
            <person name="Barry K."/>
            <person name="Bills G."/>
            <person name="Bluhm B."/>
            <person name="Cannon C."/>
            <person name="Castanera R."/>
            <person name="Culley D."/>
            <person name="Daum C."/>
            <person name="Ezra D."/>
            <person name="Gonzalez J."/>
            <person name="Henrissat B."/>
            <person name="Kuo A."/>
            <person name="Liang C."/>
            <person name="Lipzen A."/>
            <person name="Lutzoni F."/>
            <person name="Magnuson J."/>
            <person name="Mondo S."/>
            <person name="Nolan M."/>
            <person name="Ohm R."/>
            <person name="Pangilinan J."/>
            <person name="Park H.-J."/>
            <person name="Ramirez L."/>
            <person name="Alfaro M."/>
            <person name="Sun H."/>
            <person name="Tritt A."/>
            <person name="Yoshinaga Y."/>
            <person name="Zwiers L.-H."/>
            <person name="Turgeon B."/>
            <person name="Goodwin S."/>
            <person name="Spatafora J."/>
            <person name="Crous P."/>
            <person name="Grigoriev I."/>
        </authorList>
    </citation>
    <scope>NUCLEOTIDE SEQUENCE</scope>
    <source>
        <strain evidence="1">CBS 690.94</strain>
    </source>
</reference>
<comment type="caution">
    <text evidence="1">The sequence shown here is derived from an EMBL/GenBank/DDBJ whole genome shotgun (WGS) entry which is preliminary data.</text>
</comment>
<dbReference type="Proteomes" id="UP000799764">
    <property type="component" value="Unassembled WGS sequence"/>
</dbReference>
<accession>A0A9P4PW68</accession>
<sequence>MASPLQHVFSHHHVHLTSPCPPHIMTSHCRYAPHSGPELRATSGISAVDGTSLQGRLQSFERKSGWHRTEAHHEVSSGHQADLLLRARVDKVNWNTATSVQLGGRPRSNKPAPAKVVVEAALCPALLESGQRQNSPLVKEEDRMQCLLPRLARSFSFFRSGSREP</sequence>
<dbReference type="AlphaFoldDB" id="A0A9P4PW68"/>
<organism evidence="1 2">
    <name type="scientific">Karstenula rhodostoma CBS 690.94</name>
    <dbReference type="NCBI Taxonomy" id="1392251"/>
    <lineage>
        <taxon>Eukaryota</taxon>
        <taxon>Fungi</taxon>
        <taxon>Dikarya</taxon>
        <taxon>Ascomycota</taxon>
        <taxon>Pezizomycotina</taxon>
        <taxon>Dothideomycetes</taxon>
        <taxon>Pleosporomycetidae</taxon>
        <taxon>Pleosporales</taxon>
        <taxon>Massarineae</taxon>
        <taxon>Didymosphaeriaceae</taxon>
        <taxon>Karstenula</taxon>
    </lineage>
</organism>
<name>A0A9P4PW68_9PLEO</name>
<feature type="non-terminal residue" evidence="1">
    <location>
        <position position="165"/>
    </location>
</feature>